<proteinExistence type="inferred from homology"/>
<dbReference type="InterPro" id="IPR050638">
    <property type="entry name" value="AA-Vitamin_Transporters"/>
</dbReference>
<dbReference type="PANTHER" id="PTHR32322:SF2">
    <property type="entry name" value="EAMA DOMAIN-CONTAINING PROTEIN"/>
    <property type="match status" value="1"/>
</dbReference>
<gene>
    <name evidence="8" type="ORF">AXK11_08605</name>
</gene>
<keyword evidence="5 6" id="KW-0472">Membrane</keyword>
<evidence type="ECO:0000256" key="1">
    <source>
        <dbReference type="ARBA" id="ARBA00004141"/>
    </source>
</evidence>
<keyword evidence="4 6" id="KW-1133">Transmembrane helix</keyword>
<feature type="transmembrane region" description="Helical" evidence="6">
    <location>
        <begin position="69"/>
        <end position="88"/>
    </location>
</feature>
<dbReference type="GO" id="GO:0016020">
    <property type="term" value="C:membrane"/>
    <property type="evidence" value="ECO:0007669"/>
    <property type="project" value="UniProtKB-SubCell"/>
</dbReference>
<dbReference type="PANTHER" id="PTHR32322">
    <property type="entry name" value="INNER MEMBRANE TRANSPORTER"/>
    <property type="match status" value="1"/>
</dbReference>
<comment type="subcellular location">
    <subcellularLocation>
        <location evidence="1">Membrane</location>
        <topology evidence="1">Multi-pass membrane protein</topology>
    </subcellularLocation>
</comment>
<feature type="transmembrane region" description="Helical" evidence="6">
    <location>
        <begin position="265"/>
        <end position="281"/>
    </location>
</feature>
<accession>A0A139SIQ3</accession>
<dbReference type="AlphaFoldDB" id="A0A139SIQ3"/>
<dbReference type="STRING" id="1548207.AXK11_08605"/>
<feature type="transmembrane region" description="Helical" evidence="6">
    <location>
        <begin position="240"/>
        <end position="259"/>
    </location>
</feature>
<dbReference type="Pfam" id="PF00892">
    <property type="entry name" value="EamA"/>
    <property type="match status" value="2"/>
</dbReference>
<feature type="transmembrane region" description="Helical" evidence="6">
    <location>
        <begin position="204"/>
        <end position="228"/>
    </location>
</feature>
<dbReference type="Proteomes" id="UP000070058">
    <property type="component" value="Unassembled WGS sequence"/>
</dbReference>
<evidence type="ECO:0000256" key="4">
    <source>
        <dbReference type="ARBA" id="ARBA00022989"/>
    </source>
</evidence>
<protein>
    <submittedName>
        <fullName evidence="8">ABC transporter permease</fullName>
    </submittedName>
</protein>
<keyword evidence="9" id="KW-1185">Reference proteome</keyword>
<evidence type="ECO:0000256" key="2">
    <source>
        <dbReference type="ARBA" id="ARBA00007362"/>
    </source>
</evidence>
<evidence type="ECO:0000313" key="8">
    <source>
        <dbReference type="EMBL" id="KXU34360.1"/>
    </source>
</evidence>
<comment type="caution">
    <text evidence="8">The sequence shown here is derived from an EMBL/GenBank/DDBJ whole genome shotgun (WGS) entry which is preliminary data.</text>
</comment>
<organism evidence="8 9">
    <name type="scientific">Cephaloticoccus primus</name>
    <dbReference type="NCBI Taxonomy" id="1548207"/>
    <lineage>
        <taxon>Bacteria</taxon>
        <taxon>Pseudomonadati</taxon>
        <taxon>Verrucomicrobiota</taxon>
        <taxon>Opitutia</taxon>
        <taxon>Opitutales</taxon>
        <taxon>Opitutaceae</taxon>
        <taxon>Cephaloticoccus</taxon>
    </lineage>
</organism>
<dbReference type="InterPro" id="IPR000620">
    <property type="entry name" value="EamA_dom"/>
</dbReference>
<dbReference type="OrthoDB" id="581400at2"/>
<reference evidence="9" key="1">
    <citation type="submission" date="2016-02" db="EMBL/GenBank/DDBJ databases">
        <authorList>
            <person name="Sanders J.G."/>
            <person name="Lin J.Y."/>
            <person name="Wertz J.T."/>
            <person name="Russell J.A."/>
            <person name="Moreau C.S."/>
            <person name="Powell S."/>
        </authorList>
    </citation>
    <scope>NUCLEOTIDE SEQUENCE [LARGE SCALE GENOMIC DNA]</scope>
    <source>
        <strain evidence="9">CAG34</strain>
    </source>
</reference>
<evidence type="ECO:0000256" key="6">
    <source>
        <dbReference type="SAM" id="Phobius"/>
    </source>
</evidence>
<evidence type="ECO:0000259" key="7">
    <source>
        <dbReference type="Pfam" id="PF00892"/>
    </source>
</evidence>
<dbReference type="SUPFAM" id="SSF103481">
    <property type="entry name" value="Multidrug resistance efflux transporter EmrE"/>
    <property type="match status" value="2"/>
</dbReference>
<dbReference type="RefSeq" id="WP_068631248.1">
    <property type="nucleotide sequence ID" value="NZ_LSZQ01000066.1"/>
</dbReference>
<dbReference type="EMBL" id="LSZQ01000066">
    <property type="protein sequence ID" value="KXU34360.1"/>
    <property type="molecule type" value="Genomic_DNA"/>
</dbReference>
<feature type="transmembrane region" description="Helical" evidence="6">
    <location>
        <begin position="94"/>
        <end position="115"/>
    </location>
</feature>
<feature type="transmembrane region" description="Helical" evidence="6">
    <location>
        <begin position="179"/>
        <end position="198"/>
    </location>
</feature>
<comment type="similarity">
    <text evidence="2">Belongs to the EamA transporter family.</text>
</comment>
<sequence>MNTDHNKRLLGCIAAAAASVLFGSNYWVIHTFLPADAPLWGSALRAVPAGIALLLIARRLPEGAWWWRSAVLGSLNMGLFFLLIFIAAQRLPSSIATSIGALSPLMLAGAAWLLIGERVNAWFLGSAAIGVVGVVLIVGMASGTIDASGVAASLGATALMAVGAVLGKRWNDGTPILATTAWQLVAGGAELLVVAVIVEGAPPAVSSSAVIAFAYISLLATAFSYVCLFTGFKYLHAGTVGMIGLLNPVTGVLLGVSVASEKLTVTQGIGIALVLVSIVLAQNTQGKKPAVTAS</sequence>
<evidence type="ECO:0000256" key="5">
    <source>
        <dbReference type="ARBA" id="ARBA00023136"/>
    </source>
</evidence>
<evidence type="ECO:0000313" key="9">
    <source>
        <dbReference type="Proteomes" id="UP000070058"/>
    </source>
</evidence>
<feature type="domain" description="EamA" evidence="7">
    <location>
        <begin position="148"/>
        <end position="280"/>
    </location>
</feature>
<feature type="transmembrane region" description="Helical" evidence="6">
    <location>
        <begin position="147"/>
        <end position="167"/>
    </location>
</feature>
<evidence type="ECO:0000256" key="3">
    <source>
        <dbReference type="ARBA" id="ARBA00022692"/>
    </source>
</evidence>
<dbReference type="InterPro" id="IPR037185">
    <property type="entry name" value="EmrE-like"/>
</dbReference>
<name>A0A139SIQ3_9BACT</name>
<keyword evidence="3 6" id="KW-0812">Transmembrane</keyword>
<feature type="domain" description="EamA" evidence="7">
    <location>
        <begin position="10"/>
        <end position="138"/>
    </location>
</feature>
<feature type="transmembrane region" description="Helical" evidence="6">
    <location>
        <begin position="122"/>
        <end position="141"/>
    </location>
</feature>
<feature type="transmembrane region" description="Helical" evidence="6">
    <location>
        <begin position="39"/>
        <end position="57"/>
    </location>
</feature>